<dbReference type="EMBL" id="JAPDFW010000123">
    <property type="protein sequence ID" value="KAJ5067926.1"/>
    <property type="molecule type" value="Genomic_DNA"/>
</dbReference>
<reference evidence="5" key="1">
    <citation type="submission" date="2022-10" db="EMBL/GenBank/DDBJ databases">
        <title>Novel sulphate-reducing endosymbionts in the free-living metamonad Anaeramoeba.</title>
        <authorList>
            <person name="Jerlstrom-Hultqvist J."/>
            <person name="Cepicka I."/>
            <person name="Gallot-Lavallee L."/>
            <person name="Salas-Leiva D."/>
            <person name="Curtis B.A."/>
            <person name="Zahonova K."/>
            <person name="Pipaliya S."/>
            <person name="Dacks J."/>
            <person name="Roger A.J."/>
        </authorList>
    </citation>
    <scope>NUCLEOTIDE SEQUENCE</scope>
    <source>
        <strain evidence="5">BMAN</strain>
    </source>
</reference>
<dbReference type="InterPro" id="IPR011333">
    <property type="entry name" value="SKP1/BTB/POZ_sf"/>
</dbReference>
<dbReference type="AlphaFoldDB" id="A0A9Q0L7Q7"/>
<comment type="caution">
    <text evidence="5">The sequence shown here is derived from an EMBL/GenBank/DDBJ whole genome shotgun (WGS) entry which is preliminary data.</text>
</comment>
<evidence type="ECO:0000313" key="6">
    <source>
        <dbReference type="Proteomes" id="UP001149090"/>
    </source>
</evidence>
<organism evidence="5 6">
    <name type="scientific">Anaeramoeba ignava</name>
    <name type="common">Anaerobic marine amoeba</name>
    <dbReference type="NCBI Taxonomy" id="1746090"/>
    <lineage>
        <taxon>Eukaryota</taxon>
        <taxon>Metamonada</taxon>
        <taxon>Anaeramoebidae</taxon>
        <taxon>Anaeramoeba</taxon>
    </lineage>
</organism>
<dbReference type="CDD" id="cd18186">
    <property type="entry name" value="BTB_POZ_ZBTB_KLHL-like"/>
    <property type="match status" value="2"/>
</dbReference>
<dbReference type="InterPro" id="IPR002110">
    <property type="entry name" value="Ankyrin_rpt"/>
</dbReference>
<dbReference type="SMART" id="SM00248">
    <property type="entry name" value="ANK"/>
    <property type="match status" value="4"/>
</dbReference>
<dbReference type="Pfam" id="PF12796">
    <property type="entry name" value="Ank_2"/>
    <property type="match status" value="1"/>
</dbReference>
<keyword evidence="2 3" id="KW-0040">ANK repeat</keyword>
<dbReference type="OrthoDB" id="6359816at2759"/>
<dbReference type="PROSITE" id="PS50088">
    <property type="entry name" value="ANK_REPEAT"/>
    <property type="match status" value="2"/>
</dbReference>
<accession>A0A9Q0L7Q7</accession>
<dbReference type="PANTHER" id="PTHR24126">
    <property type="entry name" value="ANKYRIN REPEAT, PH AND SEC7 DOMAIN CONTAINING PROTEIN SECG-RELATED"/>
    <property type="match status" value="1"/>
</dbReference>
<keyword evidence="6" id="KW-1185">Reference proteome</keyword>
<dbReference type="SMART" id="SM00225">
    <property type="entry name" value="BTB"/>
    <property type="match status" value="1"/>
</dbReference>
<feature type="domain" description="BTB" evidence="4">
    <location>
        <begin position="303"/>
        <end position="369"/>
    </location>
</feature>
<dbReference type="Proteomes" id="UP001149090">
    <property type="component" value="Unassembled WGS sequence"/>
</dbReference>
<protein>
    <submittedName>
        <fullName evidence="5">Ankyrin repeat-containing protein</fullName>
    </submittedName>
</protein>
<dbReference type="Gene3D" id="1.25.40.20">
    <property type="entry name" value="Ankyrin repeat-containing domain"/>
    <property type="match status" value="1"/>
</dbReference>
<dbReference type="PROSITE" id="PS50097">
    <property type="entry name" value="BTB"/>
    <property type="match status" value="1"/>
</dbReference>
<feature type="repeat" description="ANK" evidence="3">
    <location>
        <begin position="129"/>
        <end position="163"/>
    </location>
</feature>
<dbReference type="Pfam" id="PF13606">
    <property type="entry name" value="Ank_3"/>
    <property type="match status" value="1"/>
</dbReference>
<name>A0A9Q0L7Q7_ANAIG</name>
<dbReference type="Gene3D" id="3.30.710.10">
    <property type="entry name" value="Potassium Channel Kv1.1, Chain A"/>
    <property type="match status" value="2"/>
</dbReference>
<dbReference type="PANTHER" id="PTHR24126:SF14">
    <property type="entry name" value="ANK_REP_REGION DOMAIN-CONTAINING PROTEIN"/>
    <property type="match status" value="1"/>
</dbReference>
<dbReference type="SUPFAM" id="SSF48403">
    <property type="entry name" value="Ankyrin repeat"/>
    <property type="match status" value="1"/>
</dbReference>
<evidence type="ECO:0000256" key="3">
    <source>
        <dbReference type="PROSITE-ProRule" id="PRU00023"/>
    </source>
</evidence>
<proteinExistence type="predicted"/>
<dbReference type="Pfam" id="PF00651">
    <property type="entry name" value="BTB"/>
    <property type="match status" value="1"/>
</dbReference>
<evidence type="ECO:0000259" key="4">
    <source>
        <dbReference type="PROSITE" id="PS50097"/>
    </source>
</evidence>
<evidence type="ECO:0000256" key="2">
    <source>
        <dbReference type="ARBA" id="ARBA00023043"/>
    </source>
</evidence>
<gene>
    <name evidence="5" type="ORF">M0811_12733</name>
</gene>
<dbReference type="InterPro" id="IPR000210">
    <property type="entry name" value="BTB/POZ_dom"/>
</dbReference>
<evidence type="ECO:0000313" key="5">
    <source>
        <dbReference type="EMBL" id="KAJ5067926.1"/>
    </source>
</evidence>
<evidence type="ECO:0000256" key="1">
    <source>
        <dbReference type="ARBA" id="ARBA00022737"/>
    </source>
</evidence>
<dbReference type="InterPro" id="IPR036770">
    <property type="entry name" value="Ankyrin_rpt-contain_sf"/>
</dbReference>
<sequence length="402" mass="46693">MSNIDSLIKGNGKENKHLQEIQKLLKNSTTFPLNENLLHLACRNQPTNELLKLLIDFGIDINQPNRETPIFYLIWYGGDPLSVKFLIDNGANINHTTNYSPLLYAAQKPSPIEIFEYLLEGNADVNCVSNDSALHYLVRQNTFNYEIISLLILFGADVELKNGKKPEEEVKNEEILEFFQINICSDWKNFLKREEFTDIQIKCLDGELKAHKLIVEKRLEDKNYEKITKLIEISQNKKKEEILPFLKFLYSGQIDSTSQEKIKQILNEILENPKDIEKWIGRKGRKKGFLEDLKKLYEDESTKDFLLKAGNKEIKVHKLVLAARSDLFRGMFLNVNDDSNSVSDYRGKTIYALKCLVEFLYTDEINESTPKSVIEELKDADDFYQFSHYSTFQKQIAKLLKK</sequence>
<dbReference type="SUPFAM" id="SSF54695">
    <property type="entry name" value="POZ domain"/>
    <property type="match status" value="1"/>
</dbReference>
<keyword evidence="1" id="KW-0677">Repeat</keyword>
<feature type="repeat" description="ANK" evidence="3">
    <location>
        <begin position="33"/>
        <end position="66"/>
    </location>
</feature>